<dbReference type="Pfam" id="PF06347">
    <property type="entry name" value="SH3_4"/>
    <property type="match status" value="1"/>
</dbReference>
<sequence>MSPRSRSWPYLAAALLAPALALAGPAATGATPRAGSLSGPLDRDGYALTSHYGPRCIPTVLASTFHKGVDLGASEGSPIVSVAPGTVVRTRPDAVAGQWILIEHTIDGRRVYSSYSHVRDADAFVREGWHVNAGQKIAEVSSTGVSTAPHLHLEIWLDTPDGRNTVEPVGWFRGRGIDLAAAATRAMPWAPPASCTYYAVGSTPIRSAPSASSPVVATVGNHTPMSSTPGAKTGDFIAVSAAGVSGWAPAGNVSPERLGVPEGTVTRTTTLRGGPGAGTRALATLAPGTALDRVVSFQDDWYQVHTSGRAGWVHGRDFRMEEGVSQGVESGFFVANSFRSTATRIFDFGEYYDRFLAGDWDGDGTDTFAVRRGNAFHIRNSLTTGGADRLVQYGNPGDELYVGDWDGDGIDTFAVRRGNQFHIKNSVTSGYADRVITYGDPGDDILVGDWDGDGTDTFAVRRGNRFHVKNTLTSGYADLAFSYGNPGDEVLVGDWDGNGTDTLGVQRSIWFHLRNSLTSGVADVAFGYGNPGDETFVGDWDGDGTDTFTLYRM</sequence>
<dbReference type="PANTHER" id="PTHR21666:SF270">
    <property type="entry name" value="MUREIN HYDROLASE ACTIVATOR ENVC"/>
    <property type="match status" value="1"/>
</dbReference>
<dbReference type="InterPro" id="IPR050570">
    <property type="entry name" value="Cell_wall_metabolism_enzyme"/>
</dbReference>
<comment type="caution">
    <text evidence="3">The sequence shown here is derived from an EMBL/GenBank/DDBJ whole genome shotgun (WGS) entry which is preliminary data.</text>
</comment>
<dbReference type="Gene3D" id="2.30.30.40">
    <property type="entry name" value="SH3 Domains"/>
    <property type="match status" value="1"/>
</dbReference>
<dbReference type="RefSeq" id="WP_152201607.1">
    <property type="nucleotide sequence ID" value="NZ_VUKF01000007.1"/>
</dbReference>
<feature type="signal peptide" evidence="1">
    <location>
        <begin position="1"/>
        <end position="23"/>
    </location>
</feature>
<dbReference type="EMBL" id="WHJE01000029">
    <property type="protein sequence ID" value="KAE8764559.1"/>
    <property type="molecule type" value="Genomic_DNA"/>
</dbReference>
<dbReference type="SUPFAM" id="SSF69318">
    <property type="entry name" value="Integrin alpha N-terminal domain"/>
    <property type="match status" value="1"/>
</dbReference>
<dbReference type="GO" id="GO:0004222">
    <property type="term" value="F:metalloendopeptidase activity"/>
    <property type="evidence" value="ECO:0007669"/>
    <property type="project" value="TreeGrafter"/>
</dbReference>
<dbReference type="AlphaFoldDB" id="A0A7J5UQC8"/>
<evidence type="ECO:0000259" key="2">
    <source>
        <dbReference type="Pfam" id="PF01551"/>
    </source>
</evidence>
<dbReference type="PANTHER" id="PTHR21666">
    <property type="entry name" value="PEPTIDASE-RELATED"/>
    <property type="match status" value="1"/>
</dbReference>
<dbReference type="InterPro" id="IPR011055">
    <property type="entry name" value="Dup_hybrid_motif"/>
</dbReference>
<evidence type="ECO:0000313" key="3">
    <source>
        <dbReference type="EMBL" id="KAE8764559.1"/>
    </source>
</evidence>
<name>A0A7J5UQC8_9MICO</name>
<dbReference type="InterPro" id="IPR028994">
    <property type="entry name" value="Integrin_alpha_N"/>
</dbReference>
<dbReference type="InterPro" id="IPR010466">
    <property type="entry name" value="DUF1058"/>
</dbReference>
<organism evidence="3 4">
    <name type="scientific">Georgenia thermotolerans</name>
    <dbReference type="NCBI Taxonomy" id="527326"/>
    <lineage>
        <taxon>Bacteria</taxon>
        <taxon>Bacillati</taxon>
        <taxon>Actinomycetota</taxon>
        <taxon>Actinomycetes</taxon>
        <taxon>Micrococcales</taxon>
        <taxon>Bogoriellaceae</taxon>
        <taxon>Georgenia</taxon>
    </lineage>
</organism>
<protein>
    <submittedName>
        <fullName evidence="3">Peptidoglycan DD-metalloendopeptidase family protein</fullName>
    </submittedName>
</protein>
<proteinExistence type="predicted"/>
<dbReference type="Proteomes" id="UP000451860">
    <property type="component" value="Unassembled WGS sequence"/>
</dbReference>
<dbReference type="Gene3D" id="2.70.70.10">
    <property type="entry name" value="Glucose Permease (Domain IIA)"/>
    <property type="match status" value="1"/>
</dbReference>
<dbReference type="SUPFAM" id="SSF51261">
    <property type="entry name" value="Duplicated hybrid motif"/>
    <property type="match status" value="1"/>
</dbReference>
<dbReference type="Pfam" id="PF01551">
    <property type="entry name" value="Peptidase_M23"/>
    <property type="match status" value="1"/>
</dbReference>
<feature type="chain" id="PRO_5039235268" evidence="1">
    <location>
        <begin position="24"/>
        <end position="553"/>
    </location>
</feature>
<accession>A0A7J5UQC8</accession>
<evidence type="ECO:0000313" key="4">
    <source>
        <dbReference type="Proteomes" id="UP000451860"/>
    </source>
</evidence>
<dbReference type="OrthoDB" id="1099523at2"/>
<evidence type="ECO:0000256" key="1">
    <source>
        <dbReference type="SAM" id="SignalP"/>
    </source>
</evidence>
<keyword evidence="1" id="KW-0732">Signal</keyword>
<dbReference type="CDD" id="cd12797">
    <property type="entry name" value="M23_peptidase"/>
    <property type="match status" value="1"/>
</dbReference>
<keyword evidence="4" id="KW-1185">Reference proteome</keyword>
<dbReference type="InterPro" id="IPR016047">
    <property type="entry name" value="M23ase_b-sheet_dom"/>
</dbReference>
<feature type="domain" description="M23ase beta-sheet core" evidence="2">
    <location>
        <begin position="65"/>
        <end position="157"/>
    </location>
</feature>
<reference evidence="3 4" key="1">
    <citation type="submission" date="2019-10" db="EMBL/GenBank/DDBJ databases">
        <title>Georgenia wutianyii sp. nov. and Georgenia yuyongxinii sp. nov. isolated from plateau pika (Ochotona curzoniae) in the Qinghai-Tibet plateau of China.</title>
        <authorList>
            <person name="Tian Z."/>
        </authorList>
    </citation>
    <scope>NUCLEOTIDE SEQUENCE [LARGE SCALE GENOMIC DNA]</scope>
    <source>
        <strain evidence="3 4">DSM 21501</strain>
    </source>
</reference>
<gene>
    <name evidence="3" type="ORF">GB883_08430</name>
</gene>